<reference evidence="1 2" key="1">
    <citation type="journal article" date="2019" name="Int. J. Syst. Evol. Microbiol.">
        <title>The Global Catalogue of Microorganisms (GCM) 10K type strain sequencing project: providing services to taxonomists for standard genome sequencing and annotation.</title>
        <authorList>
            <consortium name="The Broad Institute Genomics Platform"/>
            <consortium name="The Broad Institute Genome Sequencing Center for Infectious Disease"/>
            <person name="Wu L."/>
            <person name="Ma J."/>
        </authorList>
    </citation>
    <scope>NUCLEOTIDE SEQUENCE [LARGE SCALE GENOMIC DNA]</scope>
    <source>
        <strain evidence="1 2">RDMS1</strain>
    </source>
</reference>
<comment type="caution">
    <text evidence="1">The sequence shown here is derived from an EMBL/GenBank/DDBJ whole genome shotgun (WGS) entry which is preliminary data.</text>
</comment>
<proteinExistence type="predicted"/>
<dbReference type="EMBL" id="JBHTAX010000001">
    <property type="protein sequence ID" value="MFC7191731.1"/>
    <property type="molecule type" value="Genomic_DNA"/>
</dbReference>
<dbReference type="RefSeq" id="WP_264555485.1">
    <property type="nucleotide sequence ID" value="NZ_CP109979.1"/>
</dbReference>
<keyword evidence="2" id="KW-1185">Reference proteome</keyword>
<accession>A0ABD5YWV2</accession>
<gene>
    <name evidence="1" type="ORF">ACFQL7_19355</name>
</gene>
<organism evidence="1 2">
    <name type="scientific">Halocatena marina</name>
    <dbReference type="NCBI Taxonomy" id="2934937"/>
    <lineage>
        <taxon>Archaea</taxon>
        <taxon>Methanobacteriati</taxon>
        <taxon>Methanobacteriota</taxon>
        <taxon>Stenosarchaea group</taxon>
        <taxon>Halobacteria</taxon>
        <taxon>Halobacteriales</taxon>
        <taxon>Natronomonadaceae</taxon>
        <taxon>Halocatena</taxon>
    </lineage>
</organism>
<evidence type="ECO:0000313" key="2">
    <source>
        <dbReference type="Proteomes" id="UP001596417"/>
    </source>
</evidence>
<dbReference type="GeneID" id="76201503"/>
<protein>
    <recommendedName>
        <fullName evidence="3">DUF3006 domain-containing protein</fullName>
    </recommendedName>
</protein>
<evidence type="ECO:0008006" key="3">
    <source>
        <dbReference type="Google" id="ProtNLM"/>
    </source>
</evidence>
<dbReference type="Proteomes" id="UP001596417">
    <property type="component" value="Unassembled WGS sequence"/>
</dbReference>
<evidence type="ECO:0000313" key="1">
    <source>
        <dbReference type="EMBL" id="MFC7191731.1"/>
    </source>
</evidence>
<dbReference type="AlphaFoldDB" id="A0ABD5YWV2"/>
<sequence>MAERRLSYQELEDGVATLILFEGRDIVDDFYWDVEDMPDEAEPGDQYQPEFEDGELAALHYDEELTAQKRKDFKDAVERHKEMLEDN</sequence>
<name>A0ABD5YWV2_9EURY</name>